<evidence type="ECO:0000313" key="1">
    <source>
        <dbReference type="EMBL" id="KNG80024.1"/>
    </source>
</evidence>
<accession>A0A0L1IKD6</accession>
<keyword evidence="2" id="KW-1185">Reference proteome</keyword>
<organism evidence="1 2">
    <name type="scientific">Aspergillus nomiae NRRL (strain ATCC 15546 / NRRL 13137 / CBS 260.88 / M93)</name>
    <dbReference type="NCBI Taxonomy" id="1509407"/>
    <lineage>
        <taxon>Eukaryota</taxon>
        <taxon>Fungi</taxon>
        <taxon>Dikarya</taxon>
        <taxon>Ascomycota</taxon>
        <taxon>Pezizomycotina</taxon>
        <taxon>Eurotiomycetes</taxon>
        <taxon>Eurotiomycetidae</taxon>
        <taxon>Eurotiales</taxon>
        <taxon>Aspergillaceae</taxon>
        <taxon>Aspergillus</taxon>
        <taxon>Aspergillus subgen. Circumdati</taxon>
    </lineage>
</organism>
<gene>
    <name evidence="1" type="ORF">ANOM_011708</name>
</gene>
<proteinExistence type="predicted"/>
<protein>
    <submittedName>
        <fullName evidence="1">Uncharacterized protein</fullName>
    </submittedName>
</protein>
<sequence length="107" mass="12101">MGSADERLEAQPHGLNTHLLRITEELRVTSAAWACLSFADLSNRHESIKQRGQSRVGCTVVRACLNREALAEMIKAWAVWSTAQRDNARFDEDSEQSSWLKEAFENP</sequence>
<dbReference type="GeneID" id="26813512"/>
<dbReference type="RefSeq" id="XP_015400947.1">
    <property type="nucleotide sequence ID" value="XM_015556964.1"/>
</dbReference>
<name>A0A0L1IKD6_ASPN3</name>
<reference evidence="1 2" key="1">
    <citation type="submission" date="2014-06" db="EMBL/GenBank/DDBJ databases">
        <title>The Genome of the Aflatoxigenic Filamentous Fungus Aspergillus nomius.</title>
        <authorList>
            <person name="Moore M.G."/>
            <person name="Shannon B.M."/>
            <person name="Brian M.M."/>
        </authorList>
    </citation>
    <scope>NUCLEOTIDE SEQUENCE [LARGE SCALE GENOMIC DNA]</scope>
    <source>
        <strain evidence="1 2">NRRL 13137</strain>
    </source>
</reference>
<dbReference type="AlphaFoldDB" id="A0A0L1IKD6"/>
<dbReference type="EMBL" id="JNOM01000732">
    <property type="protein sequence ID" value="KNG80024.1"/>
    <property type="molecule type" value="Genomic_DNA"/>
</dbReference>
<dbReference type="Proteomes" id="UP000037505">
    <property type="component" value="Unassembled WGS sequence"/>
</dbReference>
<comment type="caution">
    <text evidence="1">The sequence shown here is derived from an EMBL/GenBank/DDBJ whole genome shotgun (WGS) entry which is preliminary data.</text>
</comment>
<evidence type="ECO:0000313" key="2">
    <source>
        <dbReference type="Proteomes" id="UP000037505"/>
    </source>
</evidence>